<evidence type="ECO:0000256" key="7">
    <source>
        <dbReference type="SAM" id="Phobius"/>
    </source>
</evidence>
<dbReference type="Gramene" id="RZC68774">
    <property type="protein sequence ID" value="RZC68774"/>
    <property type="gene ID" value="C5167_031963"/>
</dbReference>
<feature type="coiled-coil region" evidence="5">
    <location>
        <begin position="305"/>
        <end position="399"/>
    </location>
</feature>
<evidence type="ECO:0000256" key="5">
    <source>
        <dbReference type="SAM" id="Coils"/>
    </source>
</evidence>
<evidence type="ECO:0000256" key="6">
    <source>
        <dbReference type="SAM" id="MobiDB-lite"/>
    </source>
</evidence>
<evidence type="ECO:0000256" key="4">
    <source>
        <dbReference type="ARBA" id="ARBA00023136"/>
    </source>
</evidence>
<evidence type="ECO:0000256" key="1">
    <source>
        <dbReference type="ARBA" id="ARBA00004370"/>
    </source>
</evidence>
<feature type="compositionally biased region" description="Polar residues" evidence="6">
    <location>
        <begin position="630"/>
        <end position="642"/>
    </location>
</feature>
<accession>A0A4Y7K605</accession>
<keyword evidence="2 7" id="KW-0812">Transmembrane</keyword>
<reference evidence="9 10" key="1">
    <citation type="journal article" date="2018" name="Science">
        <title>The opium poppy genome and morphinan production.</title>
        <authorList>
            <person name="Guo L."/>
            <person name="Winzer T."/>
            <person name="Yang X."/>
            <person name="Li Y."/>
            <person name="Ning Z."/>
            <person name="He Z."/>
            <person name="Teodor R."/>
            <person name="Lu Y."/>
            <person name="Bowser T.A."/>
            <person name="Graham I.A."/>
            <person name="Ye K."/>
        </authorList>
    </citation>
    <scope>NUCLEOTIDE SEQUENCE [LARGE SCALE GENOMIC DNA]</scope>
    <source>
        <strain evidence="10">cv. HN1</strain>
        <tissue evidence="9">Leaves</tissue>
    </source>
</reference>
<proteinExistence type="predicted"/>
<evidence type="ECO:0000256" key="2">
    <source>
        <dbReference type="ARBA" id="ARBA00022692"/>
    </source>
</evidence>
<evidence type="ECO:0000259" key="8">
    <source>
        <dbReference type="PROSITE" id="PS51775"/>
    </source>
</evidence>
<comment type="subcellular location">
    <subcellularLocation>
        <location evidence="1">Membrane</location>
    </subcellularLocation>
</comment>
<feature type="coiled-coil region" evidence="5">
    <location>
        <begin position="703"/>
        <end position="754"/>
    </location>
</feature>
<name>A0A4Y7K605_PAPSO</name>
<dbReference type="AlphaFoldDB" id="A0A4Y7K605"/>
<evidence type="ECO:0000313" key="9">
    <source>
        <dbReference type="EMBL" id="RZC68774.1"/>
    </source>
</evidence>
<dbReference type="InterPro" id="IPR007656">
    <property type="entry name" value="GTD-bd"/>
</dbReference>
<feature type="domain" description="GTD-binding" evidence="8">
    <location>
        <begin position="299"/>
        <end position="397"/>
    </location>
</feature>
<dbReference type="PANTHER" id="PTHR31422:SF3">
    <property type="entry name" value="GTD-BINDING DOMAIN-CONTAINING PROTEIN"/>
    <property type="match status" value="1"/>
</dbReference>
<dbReference type="PROSITE" id="PS51775">
    <property type="entry name" value="GTD_BINDING"/>
    <property type="match status" value="1"/>
</dbReference>
<feature type="region of interest" description="Disordered" evidence="6">
    <location>
        <begin position="174"/>
        <end position="223"/>
    </location>
</feature>
<dbReference type="Proteomes" id="UP000316621">
    <property type="component" value="Chromosome 7"/>
</dbReference>
<dbReference type="GO" id="GO:0080115">
    <property type="term" value="F:myosin XI tail binding"/>
    <property type="evidence" value="ECO:0007669"/>
    <property type="project" value="UniProtKB-ARBA"/>
</dbReference>
<keyword evidence="3 7" id="KW-1133">Transmembrane helix</keyword>
<feature type="transmembrane region" description="Helical" evidence="7">
    <location>
        <begin position="21"/>
        <end position="48"/>
    </location>
</feature>
<keyword evidence="4 7" id="KW-0472">Membrane</keyword>
<organism evidence="9 10">
    <name type="scientific">Papaver somniferum</name>
    <name type="common">Opium poppy</name>
    <dbReference type="NCBI Taxonomy" id="3469"/>
    <lineage>
        <taxon>Eukaryota</taxon>
        <taxon>Viridiplantae</taxon>
        <taxon>Streptophyta</taxon>
        <taxon>Embryophyta</taxon>
        <taxon>Tracheophyta</taxon>
        <taxon>Spermatophyta</taxon>
        <taxon>Magnoliopsida</taxon>
        <taxon>Ranunculales</taxon>
        <taxon>Papaveraceae</taxon>
        <taxon>Papaveroideae</taxon>
        <taxon>Papaver</taxon>
    </lineage>
</organism>
<feature type="region of interest" description="Disordered" evidence="6">
    <location>
        <begin position="630"/>
        <end position="661"/>
    </location>
</feature>
<keyword evidence="10" id="KW-1185">Reference proteome</keyword>
<evidence type="ECO:0000313" key="10">
    <source>
        <dbReference type="Proteomes" id="UP000316621"/>
    </source>
</evidence>
<keyword evidence="5" id="KW-0175">Coiled coil</keyword>
<feature type="compositionally biased region" description="Polar residues" evidence="6">
    <location>
        <begin position="186"/>
        <end position="212"/>
    </location>
</feature>
<dbReference type="GO" id="GO:0016020">
    <property type="term" value="C:membrane"/>
    <property type="evidence" value="ECO:0007669"/>
    <property type="project" value="UniProtKB-SubCell"/>
</dbReference>
<dbReference type="PANTHER" id="PTHR31422">
    <property type="entry name" value="BNAANNG28530D PROTEIN"/>
    <property type="match status" value="1"/>
</dbReference>
<dbReference type="Pfam" id="PF04576">
    <property type="entry name" value="Zein-binding"/>
    <property type="match status" value="1"/>
</dbReference>
<sequence>MASHPIHSWTFSSLVGAFLDLSLAYLLLCGSTLVFITCKFLSIFGLYLPCPCNGFFFNDRTKCVNRFLTDAPSGKISSVHMSVISKFPFDSILMKDQQGRQLNLKLVRDHNRDRFDGSGFVELDSGGGGGEYGDGSCSSVSDARAPIRSEVVGLLNSSENGLVKGKTVLNQKTRVIRRRKRASAVEHSQFSSVSDNLQQSSKRDVSPSNYGGDQTRRRVFSDDDDIEEENQVAVNPAINASQEVKEVPADINSNQGVQSGFQMTESLDEDKNTEKGASSAGESVYDVKRELGLDGNDAHSVRILENALEEEHAARIALYRELEEERSAAASAADEAMAMILRLQEEKASIEMEARQYQRMIEEKHAYDAEEMTILKEILVRREREKHFLEKEVEAYRKNMGLRNEHSEGDLLSMEDMIGEGHASFNSSEDPMLMLLKLSESMSNKETVDNVDKSVEFDVKKQDPVFAVGERLPSSDSLEDGDSLRRVNIQRALDAEKQHRVVSECMDELEQKLLEKRIVSSDKQPSAPQHPGLALEAGCRSEKSFEEVHGPDLHEKTIILLDEDEKRKDNCSLFQGVASETGQMRSDTEISFPFDVTDLKKQGKDTDHGVRDLSFESVYDVHVIDDDSKTNNQEFSTSSFPLHTSGFRSHDRPSASSAEAHPDIHRSYSDITNVLLPVDKSVGKDIHFDLLKRSSTSGVDSERMKLETEVERLRERLRVVQEGREKLHISVEPREREQIQLQLLEDIASQLREIRQLNEPGKAARQASLPPPSAKHIQVCLEDVTLKLLSEVKLSTELVFRKFFCFFPCESPIQIEECTTPCSAPCMLPVSLLEGCELARRRDAVEVVHIGVSMGVAEPVTPTLVELHAEMLLLNESKLRT</sequence>
<dbReference type="OMA" id="CEVINSW"/>
<evidence type="ECO:0000256" key="3">
    <source>
        <dbReference type="ARBA" id="ARBA00022989"/>
    </source>
</evidence>
<dbReference type="EMBL" id="CM010721">
    <property type="protein sequence ID" value="RZC68774.1"/>
    <property type="molecule type" value="Genomic_DNA"/>
</dbReference>
<protein>
    <recommendedName>
        <fullName evidence="8">GTD-binding domain-containing protein</fullName>
    </recommendedName>
</protein>
<gene>
    <name evidence="9" type="ORF">C5167_031963</name>
</gene>